<accession>A0A9D4VCX5</accession>
<evidence type="ECO:0000313" key="2">
    <source>
        <dbReference type="Proteomes" id="UP000886520"/>
    </source>
</evidence>
<organism evidence="1 2">
    <name type="scientific">Adiantum capillus-veneris</name>
    <name type="common">Maidenhair fern</name>
    <dbReference type="NCBI Taxonomy" id="13818"/>
    <lineage>
        <taxon>Eukaryota</taxon>
        <taxon>Viridiplantae</taxon>
        <taxon>Streptophyta</taxon>
        <taxon>Embryophyta</taxon>
        <taxon>Tracheophyta</taxon>
        <taxon>Polypodiopsida</taxon>
        <taxon>Polypodiidae</taxon>
        <taxon>Polypodiales</taxon>
        <taxon>Pteridineae</taxon>
        <taxon>Pteridaceae</taxon>
        <taxon>Vittarioideae</taxon>
        <taxon>Adiantum</taxon>
    </lineage>
</organism>
<dbReference type="AlphaFoldDB" id="A0A9D4VCX5"/>
<dbReference type="Proteomes" id="UP000886520">
    <property type="component" value="Chromosome 1"/>
</dbReference>
<name>A0A9D4VCX5_ADICA</name>
<protein>
    <submittedName>
        <fullName evidence="1">Uncharacterized protein</fullName>
    </submittedName>
</protein>
<sequence length="124" mass="13596">MVIPIVGKGYINGHYNVKDEEDVTLVSQYVQGTDTMGVKNGGLGPAKVSAKDVEDLASMKRVQDVLADLESGWRKEKVEGQDVYTMGGRQVVDIAMEKREVVEGQDSVGMNTIEFYAIGRRQAT</sequence>
<proteinExistence type="predicted"/>
<comment type="caution">
    <text evidence="1">The sequence shown here is derived from an EMBL/GenBank/DDBJ whole genome shotgun (WGS) entry which is preliminary data.</text>
</comment>
<evidence type="ECO:0000313" key="1">
    <source>
        <dbReference type="EMBL" id="KAI5083938.1"/>
    </source>
</evidence>
<reference evidence="1" key="1">
    <citation type="submission" date="2021-01" db="EMBL/GenBank/DDBJ databases">
        <title>Adiantum capillus-veneris genome.</title>
        <authorList>
            <person name="Fang Y."/>
            <person name="Liao Q."/>
        </authorList>
    </citation>
    <scope>NUCLEOTIDE SEQUENCE</scope>
    <source>
        <strain evidence="1">H3</strain>
        <tissue evidence="1">Leaf</tissue>
    </source>
</reference>
<gene>
    <name evidence="1" type="ORF">GOP47_0000107</name>
</gene>
<dbReference type="OrthoDB" id="1998172at2759"/>
<keyword evidence="2" id="KW-1185">Reference proteome</keyword>
<dbReference type="EMBL" id="JABFUD020000001">
    <property type="protein sequence ID" value="KAI5083938.1"/>
    <property type="molecule type" value="Genomic_DNA"/>
</dbReference>